<organism evidence="2 3">
    <name type="scientific">Actinacidiphila bryophytorum</name>
    <dbReference type="NCBI Taxonomy" id="1436133"/>
    <lineage>
        <taxon>Bacteria</taxon>
        <taxon>Bacillati</taxon>
        <taxon>Actinomycetota</taxon>
        <taxon>Actinomycetes</taxon>
        <taxon>Kitasatosporales</taxon>
        <taxon>Streptomycetaceae</taxon>
        <taxon>Actinacidiphila</taxon>
    </lineage>
</organism>
<keyword evidence="3" id="KW-1185">Reference proteome</keyword>
<proteinExistence type="predicted"/>
<reference evidence="2" key="1">
    <citation type="submission" date="2021-06" db="EMBL/GenBank/DDBJ databases">
        <authorList>
            <person name="Arsene-Ploetze F."/>
        </authorList>
    </citation>
    <scope>NUCLEOTIDE SEQUENCE</scope>
    <source>
        <strain evidence="2">SBRY1</strain>
    </source>
</reference>
<dbReference type="EMBL" id="CAJVAX010000017">
    <property type="protein sequence ID" value="CAG7643035.1"/>
    <property type="molecule type" value="Genomic_DNA"/>
</dbReference>
<evidence type="ECO:0000256" key="1">
    <source>
        <dbReference type="SAM" id="MobiDB-lite"/>
    </source>
</evidence>
<dbReference type="Proteomes" id="UP001153328">
    <property type="component" value="Unassembled WGS sequence"/>
</dbReference>
<gene>
    <name evidence="2" type="ORF">SBRY_30734</name>
</gene>
<dbReference type="AlphaFoldDB" id="A0A9W4H1R2"/>
<accession>A0A9W4H1R2</accession>
<evidence type="ECO:0000313" key="2">
    <source>
        <dbReference type="EMBL" id="CAG7643035.1"/>
    </source>
</evidence>
<comment type="caution">
    <text evidence="2">The sequence shown here is derived from an EMBL/GenBank/DDBJ whole genome shotgun (WGS) entry which is preliminary data.</text>
</comment>
<evidence type="ECO:0000313" key="3">
    <source>
        <dbReference type="Proteomes" id="UP001153328"/>
    </source>
</evidence>
<feature type="region of interest" description="Disordered" evidence="1">
    <location>
        <begin position="1"/>
        <end position="36"/>
    </location>
</feature>
<protein>
    <submittedName>
        <fullName evidence="2">Uncharacterized protein</fullName>
    </submittedName>
</protein>
<name>A0A9W4H1R2_9ACTN</name>
<feature type="compositionally biased region" description="Polar residues" evidence="1">
    <location>
        <begin position="12"/>
        <end position="21"/>
    </location>
</feature>
<sequence>MPEMADAGRVGNRTNGLSSALQLHHPSSRVGQTDGFALSGVQARRKTMDRVITDSHPSVTISHSTIICNIPTFEAHRGGPRCPILA</sequence>